<feature type="region of interest" description="Disordered" evidence="1">
    <location>
        <begin position="1"/>
        <end position="86"/>
    </location>
</feature>
<evidence type="ECO:0000313" key="3">
    <source>
        <dbReference type="Proteomes" id="UP000645828"/>
    </source>
</evidence>
<dbReference type="EMBL" id="CAJHUB010000760">
    <property type="protein sequence ID" value="CAD7685517.1"/>
    <property type="molecule type" value="Genomic_DNA"/>
</dbReference>
<proteinExistence type="predicted"/>
<feature type="region of interest" description="Disordered" evidence="1">
    <location>
        <begin position="213"/>
        <end position="258"/>
    </location>
</feature>
<gene>
    <name evidence="2" type="ORF">NYPRO_LOCUS18310</name>
</gene>
<dbReference type="AlphaFoldDB" id="A0A811Z9W9"/>
<evidence type="ECO:0000256" key="1">
    <source>
        <dbReference type="SAM" id="MobiDB-lite"/>
    </source>
</evidence>
<organism evidence="2 3">
    <name type="scientific">Nyctereutes procyonoides</name>
    <name type="common">Raccoon dog</name>
    <name type="synonym">Canis procyonoides</name>
    <dbReference type="NCBI Taxonomy" id="34880"/>
    <lineage>
        <taxon>Eukaryota</taxon>
        <taxon>Metazoa</taxon>
        <taxon>Chordata</taxon>
        <taxon>Craniata</taxon>
        <taxon>Vertebrata</taxon>
        <taxon>Euteleostomi</taxon>
        <taxon>Mammalia</taxon>
        <taxon>Eutheria</taxon>
        <taxon>Laurasiatheria</taxon>
        <taxon>Carnivora</taxon>
        <taxon>Caniformia</taxon>
        <taxon>Canidae</taxon>
        <taxon>Nyctereutes</taxon>
    </lineage>
</organism>
<evidence type="ECO:0000313" key="2">
    <source>
        <dbReference type="EMBL" id="CAD7685517.1"/>
    </source>
</evidence>
<feature type="compositionally biased region" description="Low complexity" evidence="1">
    <location>
        <begin position="236"/>
        <end position="250"/>
    </location>
</feature>
<sequence>MVETKTPNTGGTPVPRAGGAHHWETGGARGPAPFPRSLPYTQTQTLATRSPIRLQPNPVPSGSGGTNREQTRPCRAAGLPGPPPEVRQHIRVPGTRTGRAAIWPGPFPVGFPLHRAPGRGQGHSPSPKAQKARVSHGWGTATQVPRSQDPRYQWCAPRAHRRWCPGKAKFLAAGGVGRRWAPGPREQSRPQATRTDGRMDGCTRVSRSALCRQGVGAGGKPAGVLPPPTPCSKNESGAASAGGATTTAPPSLVPKYFPPSRSSWDRKIPRAAGPALPATARPPSLSLTLCLMGPDSPQRLPGPGPEPAANLGRPAKCRLTTSPPNPLPQPQHSDRNDRPHGRPSETGTWVEARAGRWQVGGPPLPTRGWGGGGTQAQEGVSK</sequence>
<protein>
    <submittedName>
        <fullName evidence="2">(raccoon dog) hypothetical protein</fullName>
    </submittedName>
</protein>
<feature type="compositionally biased region" description="Polar residues" evidence="1">
    <location>
        <begin position="39"/>
        <end position="48"/>
    </location>
</feature>
<name>A0A811Z9W9_NYCPR</name>
<keyword evidence="3" id="KW-1185">Reference proteome</keyword>
<reference evidence="2" key="1">
    <citation type="submission" date="2020-12" db="EMBL/GenBank/DDBJ databases">
        <authorList>
            <consortium name="Molecular Ecology Group"/>
        </authorList>
    </citation>
    <scope>NUCLEOTIDE SEQUENCE</scope>
    <source>
        <strain evidence="2">TBG_1078</strain>
    </source>
</reference>
<accession>A0A811Z9W9</accession>
<feature type="region of interest" description="Disordered" evidence="1">
    <location>
        <begin position="117"/>
        <end position="145"/>
    </location>
</feature>
<dbReference type="Proteomes" id="UP000645828">
    <property type="component" value="Unassembled WGS sequence"/>
</dbReference>
<feature type="compositionally biased region" description="Basic and acidic residues" evidence="1">
    <location>
        <begin position="332"/>
        <end position="343"/>
    </location>
</feature>
<feature type="region of interest" description="Disordered" evidence="1">
    <location>
        <begin position="273"/>
        <end position="382"/>
    </location>
</feature>
<feature type="region of interest" description="Disordered" evidence="1">
    <location>
        <begin position="177"/>
        <end position="201"/>
    </location>
</feature>
<comment type="caution">
    <text evidence="2">The sequence shown here is derived from an EMBL/GenBank/DDBJ whole genome shotgun (WGS) entry which is preliminary data.</text>
</comment>
<feature type="compositionally biased region" description="Polar residues" evidence="1">
    <location>
        <begin position="1"/>
        <end position="11"/>
    </location>
</feature>